<dbReference type="Gene3D" id="3.30.70.270">
    <property type="match status" value="1"/>
</dbReference>
<evidence type="ECO:0000313" key="4">
    <source>
        <dbReference type="EMBL" id="ONH23207.1"/>
    </source>
</evidence>
<dbReference type="PROSITE" id="PS50011">
    <property type="entry name" value="PROTEIN_KINASE_DOM"/>
    <property type="match status" value="1"/>
</dbReference>
<evidence type="ECO:0000259" key="2">
    <source>
        <dbReference type="PROSITE" id="PS50011"/>
    </source>
</evidence>
<dbReference type="SUPFAM" id="SSF55781">
    <property type="entry name" value="GAF domain-like"/>
    <property type="match status" value="1"/>
</dbReference>
<keyword evidence="4" id="KW-0418">Kinase</keyword>
<dbReference type="Proteomes" id="UP000188929">
    <property type="component" value="Unassembled WGS sequence"/>
</dbReference>
<keyword evidence="4" id="KW-0723">Serine/threonine-protein kinase</keyword>
<dbReference type="InterPro" id="IPR029787">
    <property type="entry name" value="Nucleotide_cyclase"/>
</dbReference>
<dbReference type="EMBL" id="MOMC01000090">
    <property type="protein sequence ID" value="ONH23207.1"/>
    <property type="molecule type" value="Genomic_DNA"/>
</dbReference>
<dbReference type="SUPFAM" id="SSF52540">
    <property type="entry name" value="P-loop containing nucleoside triphosphate hydrolases"/>
    <property type="match status" value="1"/>
</dbReference>
<gene>
    <name evidence="4" type="ORF">BL253_33580</name>
</gene>
<dbReference type="STRING" id="1834516.BL253_33580"/>
<dbReference type="InterPro" id="IPR043128">
    <property type="entry name" value="Rev_trsase/Diguanyl_cyclase"/>
</dbReference>
<evidence type="ECO:0000259" key="3">
    <source>
        <dbReference type="PROSITE" id="PS50887"/>
    </source>
</evidence>
<dbReference type="InterPro" id="IPR053159">
    <property type="entry name" value="Hybrid_Histidine_Kinase"/>
</dbReference>
<dbReference type="InterPro" id="IPR000160">
    <property type="entry name" value="GGDEF_dom"/>
</dbReference>
<dbReference type="SMART" id="SM00267">
    <property type="entry name" value="GGDEF"/>
    <property type="match status" value="1"/>
</dbReference>
<dbReference type="GO" id="GO:0016020">
    <property type="term" value="C:membrane"/>
    <property type="evidence" value="ECO:0007669"/>
    <property type="project" value="UniProtKB-SubCell"/>
</dbReference>
<accession>A0A1V2I347</accession>
<dbReference type="PANTHER" id="PTHR43642:SF1">
    <property type="entry name" value="HYBRID SIGNAL TRANSDUCTION HISTIDINE KINASE G"/>
    <property type="match status" value="1"/>
</dbReference>
<dbReference type="FunFam" id="3.30.70.270:FF:000001">
    <property type="entry name" value="Diguanylate cyclase domain protein"/>
    <property type="match status" value="1"/>
</dbReference>
<dbReference type="SMART" id="SM00065">
    <property type="entry name" value="GAF"/>
    <property type="match status" value="1"/>
</dbReference>
<dbReference type="Gene3D" id="3.40.50.300">
    <property type="entry name" value="P-loop containing nucleotide triphosphate hydrolases"/>
    <property type="match status" value="1"/>
</dbReference>
<comment type="subcellular location">
    <subcellularLocation>
        <location evidence="1">Membrane</location>
        <topology evidence="1">Single-pass membrane protein</topology>
    </subcellularLocation>
</comment>
<dbReference type="InterPro" id="IPR003018">
    <property type="entry name" value="GAF"/>
</dbReference>
<dbReference type="InterPro" id="IPR041664">
    <property type="entry name" value="AAA_16"/>
</dbReference>
<organism evidence="4 5">
    <name type="scientific">Pseudofrankia asymbiotica</name>
    <dbReference type="NCBI Taxonomy" id="1834516"/>
    <lineage>
        <taxon>Bacteria</taxon>
        <taxon>Bacillati</taxon>
        <taxon>Actinomycetota</taxon>
        <taxon>Actinomycetes</taxon>
        <taxon>Frankiales</taxon>
        <taxon>Frankiaceae</taxon>
        <taxon>Pseudofrankia</taxon>
    </lineage>
</organism>
<dbReference type="GO" id="GO:0004674">
    <property type="term" value="F:protein serine/threonine kinase activity"/>
    <property type="evidence" value="ECO:0007669"/>
    <property type="project" value="UniProtKB-KW"/>
</dbReference>
<keyword evidence="5" id="KW-1185">Reference proteome</keyword>
<evidence type="ECO:0000256" key="1">
    <source>
        <dbReference type="ARBA" id="ARBA00004167"/>
    </source>
</evidence>
<dbReference type="InterPro" id="IPR029016">
    <property type="entry name" value="GAF-like_dom_sf"/>
</dbReference>
<reference evidence="5" key="1">
    <citation type="submission" date="2016-10" db="EMBL/GenBank/DDBJ databases">
        <title>Frankia sp. NRRL B-16386 Genome sequencing.</title>
        <authorList>
            <person name="Ghodhbane-Gtari F."/>
            <person name="Swanson E."/>
            <person name="Gueddou A."/>
            <person name="Hezbri K."/>
            <person name="Ktari K."/>
            <person name="Nouioui I."/>
            <person name="Morris K."/>
            <person name="Simpson S."/>
            <person name="Abebe-Akele F."/>
            <person name="Thomas K."/>
            <person name="Gtari M."/>
            <person name="Tisa L.S."/>
        </authorList>
    </citation>
    <scope>NUCLEOTIDE SEQUENCE [LARGE SCALE GENOMIC DNA]</scope>
    <source>
        <strain evidence="5">NRRL B-16386</strain>
    </source>
</reference>
<protein>
    <submittedName>
        <fullName evidence="4">Serine/threonine protein kinase</fullName>
    </submittedName>
</protein>
<sequence length="1611" mass="175459">MVLPTGSVIRKEPLGPDARRRLRHETEILERLAGLDGVAQLAPDPPPCPGSILLVDVGGTALSRRATPLDPTDLVDLSLSLARAVAGMHHRGVVHRDVNPANIVVSAVDDAPYLVDFTLATAVAAVQQGFTHHNAAVGTVPYLAPEQTGRTGRPVDQRADLYAVGATLYELATGAPPFGSGDPLRIIHDHLARVPAPPSAVNPAVPAGLSEIIMHLLEKEPDDRYQSADGLVHDLLRARRGDAVCPAEEDSSARPLAPSRLVGRDHEIDALDEAFADAMAGHCTGVLVGGAPGIGKTSLVDALRPIVAGRDGWFAAGKFDQYRRDLEYDGVRQSLRALARLLLAEPEDSLAVVLERMLRGLGSNVRLATALVPELTAVLNVSPEPGDPLTAQARAHRTGFAVLRAIATPKRPVVLFVDDLQWAGRTPLGFVDLVLRGEEPCEGLLLVATYRDADVDAAHPLAPLLARWDRQQPVRPRHLRLRGLPPAGQAAMAADLLRLAPEPASELARLIEPSTGGNPYDAVELVNSLRHDGLLTSSGDGWHWDPAALRDRLEHVDVIELLTAHVATLPPAAKEMLTVTACLAGRVELGLLEAATGLPEDEIERRLAPAFADGLMVFEPDDRWPVRFRHDRVRESVLSGLTASARRAARLRLARRLADRPEFFAVAAEQYLSVADAVHAPAERRLMARLFRRAAQDAKVPGNYLQAERFLTAAVALVDPADTDQLIAVRTERHAALYGLGRLEEADEEYRTICQLCTRPTQGTPATVQQVTSLTNLNRGEEAVRLGVDHLRRLGVPVPERDDLEAEIDRGLDAAYRWMDETSATDDLRRPGLSESWQIWAVRLVNRLMPAAFFCDQRMMAWLSVRALDMWIDYGPDPDLFDPVSHIAFVAIRRRQDYHSGYRMMLRILAAGRARGYEPDISEARFLYLVSTGHWFDTLESNVRDGRGALEGLIQGGSLHNACWCHYVLMYGLLDSAPSLDTFIAETDEALALAARTGNGHAEGTFRSFRQLGRVLRGEAIESAGEEAVQQNLVATNPFAVAHLHLTRALAAAILDRPAELAQQAAAVLPFRLVIEATYVSATARVLLAMALAGQARVAGGEDRAGKLKELDELVEWVAERAADAPVNFRHLLRLVEAERAWARGDFHEAAYTFDLAQQECSTRIRPWHRALILERAARFYLANGMEEAGHALLASARRQYQDWGAAAKVSQLDWAYPTLRAEPARVPPTMAPPVVPAGRRSTVMAGTVDLLGIVAASRTLSSETSIEGLRTRVVGILSEMTGATGVHLLLRNQEGHDWLVSTGTGAVPLREADRQRLLPASVIWYAERTHEPVVVADATRDDRFRRDAYITDLDRCSLLVVPILTRGELRAMLLLENRMIRGAFSTERLEGIMLIAGQLAVSLDNALVYASLERKVTERTQQLAAANRRLEQLSITDPLTGLANRRRLEEVLESEWGRAQQQAASIALAMVDIDHFKLYNDHFGHTAGDRCLQRVAACLAQNISDAHLAARYGGEEFAIVMPGTDTDAATGLARHLCSAVKELAEPHPLVGEGVVTASIGVAAVAPTSEKAADEIIELADGALYRAKHGGRGRVKVALPHPAPFTGRGTR</sequence>
<feature type="domain" description="GGDEF" evidence="3">
    <location>
        <begin position="1465"/>
        <end position="1600"/>
    </location>
</feature>
<evidence type="ECO:0000313" key="5">
    <source>
        <dbReference type="Proteomes" id="UP000188929"/>
    </source>
</evidence>
<dbReference type="SUPFAM" id="SSF55073">
    <property type="entry name" value="Nucleotide cyclase"/>
    <property type="match status" value="1"/>
</dbReference>
<dbReference type="Pfam" id="PF01590">
    <property type="entry name" value="GAF"/>
    <property type="match status" value="1"/>
</dbReference>
<dbReference type="Pfam" id="PF00990">
    <property type="entry name" value="GGDEF"/>
    <property type="match status" value="1"/>
</dbReference>
<dbReference type="SMART" id="SM00220">
    <property type="entry name" value="S_TKc"/>
    <property type="match status" value="1"/>
</dbReference>
<dbReference type="NCBIfam" id="TIGR00254">
    <property type="entry name" value="GGDEF"/>
    <property type="match status" value="1"/>
</dbReference>
<dbReference type="CDD" id="cd01949">
    <property type="entry name" value="GGDEF"/>
    <property type="match status" value="1"/>
</dbReference>
<name>A0A1V2I347_9ACTN</name>
<dbReference type="SUPFAM" id="SSF56112">
    <property type="entry name" value="Protein kinase-like (PK-like)"/>
    <property type="match status" value="1"/>
</dbReference>
<feature type="domain" description="Protein kinase" evidence="2">
    <location>
        <begin position="1"/>
        <end position="236"/>
    </location>
</feature>
<dbReference type="GO" id="GO:0005524">
    <property type="term" value="F:ATP binding"/>
    <property type="evidence" value="ECO:0007669"/>
    <property type="project" value="InterPro"/>
</dbReference>
<dbReference type="InterPro" id="IPR000719">
    <property type="entry name" value="Prot_kinase_dom"/>
</dbReference>
<dbReference type="Gene3D" id="1.10.510.10">
    <property type="entry name" value="Transferase(Phosphotransferase) domain 1"/>
    <property type="match status" value="1"/>
</dbReference>
<dbReference type="CDD" id="cd14014">
    <property type="entry name" value="STKc_PknB_like"/>
    <property type="match status" value="1"/>
</dbReference>
<dbReference type="InterPro" id="IPR011009">
    <property type="entry name" value="Kinase-like_dom_sf"/>
</dbReference>
<dbReference type="Pfam" id="PF00069">
    <property type="entry name" value="Pkinase"/>
    <property type="match status" value="1"/>
</dbReference>
<dbReference type="PROSITE" id="PS50887">
    <property type="entry name" value="GGDEF"/>
    <property type="match status" value="1"/>
</dbReference>
<keyword evidence="4" id="KW-0808">Transferase</keyword>
<dbReference type="Pfam" id="PF13191">
    <property type="entry name" value="AAA_16"/>
    <property type="match status" value="1"/>
</dbReference>
<dbReference type="Gene3D" id="3.30.450.40">
    <property type="match status" value="1"/>
</dbReference>
<comment type="caution">
    <text evidence="4">The sequence shown here is derived from an EMBL/GenBank/DDBJ whole genome shotgun (WGS) entry which is preliminary data.</text>
</comment>
<proteinExistence type="predicted"/>
<dbReference type="InterPro" id="IPR027417">
    <property type="entry name" value="P-loop_NTPase"/>
</dbReference>
<dbReference type="PANTHER" id="PTHR43642">
    <property type="entry name" value="HYBRID SIGNAL TRANSDUCTION HISTIDINE KINASE G"/>
    <property type="match status" value="1"/>
</dbReference>